<feature type="compositionally biased region" description="Low complexity" evidence="1">
    <location>
        <begin position="14"/>
        <end position="28"/>
    </location>
</feature>
<evidence type="ECO:0000256" key="1">
    <source>
        <dbReference type="SAM" id="MobiDB-lite"/>
    </source>
</evidence>
<evidence type="ECO:0000313" key="2">
    <source>
        <dbReference type="EMBL" id="KAK7282554.1"/>
    </source>
</evidence>
<dbReference type="EMBL" id="JAYWIO010000002">
    <property type="protein sequence ID" value="KAK7282554.1"/>
    <property type="molecule type" value="Genomic_DNA"/>
</dbReference>
<accession>A0AAN9IM47</accession>
<evidence type="ECO:0000313" key="3">
    <source>
        <dbReference type="Proteomes" id="UP001372338"/>
    </source>
</evidence>
<protein>
    <submittedName>
        <fullName evidence="2">Uncharacterized protein</fullName>
    </submittedName>
</protein>
<dbReference type="PANTHER" id="PTHR34371:SF6">
    <property type="entry name" value="MEMBRANE-ASSOCIATED KINASE REGULATOR 6"/>
    <property type="match status" value="1"/>
</dbReference>
<dbReference type="Proteomes" id="UP001372338">
    <property type="component" value="Unassembled WGS sequence"/>
</dbReference>
<feature type="region of interest" description="Disordered" evidence="1">
    <location>
        <begin position="1"/>
        <end position="81"/>
    </location>
</feature>
<sequence length="226" mass="25522">MMRSKSYKEQSYNTTTPTKLSLLTSRPIFMPPEDPAPPPPPPPQTEVSVPFMWEEAPGKPRSCHTQSEPNNKNNNNSARTLELPPRLLFLEGKVSSNMEAPSPTTVLGGPYVGRAMSFSSSYRTPREYWNSNFGSTRWSGLRKINKEGCEGGFDFSSSCPITLGTPHRPTKGKVTRVPRRGSLMSLSEPKARSHFWAGIYESFKHMVPWRRGQEKQRKWASKFDTV</sequence>
<proteinExistence type="predicted"/>
<dbReference type="AlphaFoldDB" id="A0AAN9IM47"/>
<keyword evidence="3" id="KW-1185">Reference proteome</keyword>
<gene>
    <name evidence="2" type="ORF">RIF29_11443</name>
</gene>
<dbReference type="PANTHER" id="PTHR34371">
    <property type="entry name" value="OS01G0551000 PROTEIN"/>
    <property type="match status" value="1"/>
</dbReference>
<organism evidence="2 3">
    <name type="scientific">Crotalaria pallida</name>
    <name type="common">Smooth rattlebox</name>
    <name type="synonym">Crotalaria striata</name>
    <dbReference type="NCBI Taxonomy" id="3830"/>
    <lineage>
        <taxon>Eukaryota</taxon>
        <taxon>Viridiplantae</taxon>
        <taxon>Streptophyta</taxon>
        <taxon>Embryophyta</taxon>
        <taxon>Tracheophyta</taxon>
        <taxon>Spermatophyta</taxon>
        <taxon>Magnoliopsida</taxon>
        <taxon>eudicotyledons</taxon>
        <taxon>Gunneridae</taxon>
        <taxon>Pentapetalae</taxon>
        <taxon>rosids</taxon>
        <taxon>fabids</taxon>
        <taxon>Fabales</taxon>
        <taxon>Fabaceae</taxon>
        <taxon>Papilionoideae</taxon>
        <taxon>50 kb inversion clade</taxon>
        <taxon>genistoids sensu lato</taxon>
        <taxon>core genistoids</taxon>
        <taxon>Crotalarieae</taxon>
        <taxon>Crotalaria</taxon>
    </lineage>
</organism>
<feature type="compositionally biased region" description="Pro residues" evidence="1">
    <location>
        <begin position="29"/>
        <end position="44"/>
    </location>
</feature>
<name>A0AAN9IM47_CROPI</name>
<comment type="caution">
    <text evidence="2">The sequence shown here is derived from an EMBL/GenBank/DDBJ whole genome shotgun (WGS) entry which is preliminary data.</text>
</comment>
<reference evidence="2 3" key="1">
    <citation type="submission" date="2024-01" db="EMBL/GenBank/DDBJ databases">
        <title>The genomes of 5 underutilized Papilionoideae crops provide insights into root nodulation and disease resistanc.</title>
        <authorList>
            <person name="Yuan L."/>
        </authorList>
    </citation>
    <scope>NUCLEOTIDE SEQUENCE [LARGE SCALE GENOMIC DNA]</scope>
    <source>
        <strain evidence="2">ZHUSHIDOU_FW_LH</strain>
        <tissue evidence="2">Leaf</tissue>
    </source>
</reference>